<dbReference type="Gene3D" id="3.40.50.720">
    <property type="entry name" value="NAD(P)-binding Rossmann-like Domain"/>
    <property type="match status" value="1"/>
</dbReference>
<dbReference type="Proteomes" id="UP000274920">
    <property type="component" value="Unassembled WGS sequence"/>
</dbReference>
<dbReference type="InterPro" id="IPR050129">
    <property type="entry name" value="Zn_alcohol_dh"/>
</dbReference>
<dbReference type="AlphaFoldDB" id="A0A3R8JL72"/>
<dbReference type="GO" id="GO:0016491">
    <property type="term" value="F:oxidoreductase activity"/>
    <property type="evidence" value="ECO:0007669"/>
    <property type="project" value="UniProtKB-KW"/>
</dbReference>
<evidence type="ECO:0000313" key="5">
    <source>
        <dbReference type="EMBL" id="RRK31060.1"/>
    </source>
</evidence>
<dbReference type="Gene3D" id="3.90.180.10">
    <property type="entry name" value="Medium-chain alcohol dehydrogenases, catalytic domain"/>
    <property type="match status" value="1"/>
</dbReference>
<reference evidence="5" key="1">
    <citation type="submission" date="2018-10" db="EMBL/GenBank/DDBJ databases">
        <title>Schaedlerella arabinophila gen. nov. sp. nov., isolated from the mouse intestinal tract and comparative analysis with the genome of the closely related altered Schaedler flora strain ASF502.</title>
        <authorList>
            <person name="Miyake S."/>
            <person name="Soh M."/>
            <person name="Seedorf H."/>
        </authorList>
    </citation>
    <scope>NUCLEOTIDE SEQUENCE [LARGE SCALE GENOMIC DNA]</scope>
    <source>
        <strain evidence="5">DSM 106076</strain>
    </source>
</reference>
<comment type="caution">
    <text evidence="5">The sequence shown here is derived from an EMBL/GenBank/DDBJ whole genome shotgun (WGS) entry which is preliminary data.</text>
</comment>
<dbReference type="InterPro" id="IPR013149">
    <property type="entry name" value="ADH-like_C"/>
</dbReference>
<dbReference type="PANTHER" id="PTHR43401">
    <property type="entry name" value="L-THREONINE 3-DEHYDROGENASE"/>
    <property type="match status" value="1"/>
</dbReference>
<keyword evidence="6" id="KW-1185">Reference proteome</keyword>
<dbReference type="PANTHER" id="PTHR43401:SF2">
    <property type="entry name" value="L-THREONINE 3-DEHYDROGENASE"/>
    <property type="match status" value="1"/>
</dbReference>
<dbReference type="Pfam" id="PF08240">
    <property type="entry name" value="ADH_N"/>
    <property type="match status" value="1"/>
</dbReference>
<keyword evidence="2" id="KW-0862">Zinc</keyword>
<sequence length="357" mass="39254">MEKRDAKMKALFSYAPYDNRLEETDIPSAGPGELVVKVLGCGICAGDVKSYHGGIRIWGTSLENRYIEAPVIGGHEFFGEVVEIGEGMDSYSLGEWVTAEQIAPCGECEFCRQGKYWMCQESAVYGFKQHIHGGFAEYIRLHKNSRIHKLPKSFTPEQAVLVEPIACGMHAVEMAEIGHDDTVVIAGLGAIGTSMVNLAGLYLPKQIIGIDVKPFRMEMGKKYGADYVLNPMECNVEEEIRKRTGGYGCDVYIEASGSPRSVTQGLQSLKNHGRYVQMGVFAEEVKADWNIIGDGKELSIRGSHLSALTFCSVIKGIESGLIKTEGLISHSFGLEQWEEAFEAAEKAPQAMKVMLRP</sequence>
<dbReference type="InterPro" id="IPR036291">
    <property type="entry name" value="NAD(P)-bd_dom_sf"/>
</dbReference>
<dbReference type="SUPFAM" id="SSF50129">
    <property type="entry name" value="GroES-like"/>
    <property type="match status" value="1"/>
</dbReference>
<feature type="domain" description="Enoyl reductase (ER)" evidence="4">
    <location>
        <begin position="18"/>
        <end position="355"/>
    </location>
</feature>
<dbReference type="InterPro" id="IPR020843">
    <property type="entry name" value="ER"/>
</dbReference>
<dbReference type="RefSeq" id="WP_125126808.1">
    <property type="nucleotide sequence ID" value="NZ_RHJS01000002.1"/>
</dbReference>
<proteinExistence type="predicted"/>
<dbReference type="InterPro" id="IPR011032">
    <property type="entry name" value="GroES-like_sf"/>
</dbReference>
<name>A0A3R8JL72_9FIRM</name>
<dbReference type="SUPFAM" id="SSF51735">
    <property type="entry name" value="NAD(P)-binding Rossmann-fold domains"/>
    <property type="match status" value="1"/>
</dbReference>
<dbReference type="GO" id="GO:0046872">
    <property type="term" value="F:metal ion binding"/>
    <property type="evidence" value="ECO:0007669"/>
    <property type="project" value="UniProtKB-KW"/>
</dbReference>
<evidence type="ECO:0000256" key="2">
    <source>
        <dbReference type="ARBA" id="ARBA00022833"/>
    </source>
</evidence>
<protein>
    <submittedName>
        <fullName evidence="5">Erythritol/L-threitol dehydrogenase</fullName>
    </submittedName>
</protein>
<evidence type="ECO:0000256" key="1">
    <source>
        <dbReference type="ARBA" id="ARBA00022723"/>
    </source>
</evidence>
<dbReference type="SMART" id="SM00829">
    <property type="entry name" value="PKS_ER"/>
    <property type="match status" value="1"/>
</dbReference>
<evidence type="ECO:0000256" key="3">
    <source>
        <dbReference type="ARBA" id="ARBA00023002"/>
    </source>
</evidence>
<keyword evidence="3" id="KW-0560">Oxidoreductase</keyword>
<evidence type="ECO:0000313" key="6">
    <source>
        <dbReference type="Proteomes" id="UP000274920"/>
    </source>
</evidence>
<dbReference type="EMBL" id="RHJS01000002">
    <property type="protein sequence ID" value="RRK31060.1"/>
    <property type="molecule type" value="Genomic_DNA"/>
</dbReference>
<dbReference type="Pfam" id="PF00107">
    <property type="entry name" value="ADH_zinc_N"/>
    <property type="match status" value="1"/>
</dbReference>
<accession>A0A3R8JL72</accession>
<dbReference type="InterPro" id="IPR013154">
    <property type="entry name" value="ADH-like_N"/>
</dbReference>
<evidence type="ECO:0000259" key="4">
    <source>
        <dbReference type="SMART" id="SM00829"/>
    </source>
</evidence>
<organism evidence="5 6">
    <name type="scientific">Schaedlerella arabinosiphila</name>
    <dbReference type="NCBI Taxonomy" id="2044587"/>
    <lineage>
        <taxon>Bacteria</taxon>
        <taxon>Bacillati</taxon>
        <taxon>Bacillota</taxon>
        <taxon>Clostridia</taxon>
        <taxon>Lachnospirales</taxon>
        <taxon>Lachnospiraceae</taxon>
        <taxon>Schaedlerella</taxon>
    </lineage>
</organism>
<keyword evidence="1" id="KW-0479">Metal-binding</keyword>
<gene>
    <name evidence="5" type="ORF">EBB54_06490</name>
</gene>